<dbReference type="Proteomes" id="UP000004169">
    <property type="component" value="Unassembled WGS sequence"/>
</dbReference>
<feature type="region of interest" description="Disordered" evidence="1">
    <location>
        <begin position="122"/>
        <end position="177"/>
    </location>
</feature>
<protein>
    <recommendedName>
        <fullName evidence="4">DUF1376 domain-containing protein</fullName>
    </recommendedName>
</protein>
<sequence>MTDLPEPPVPADCDLRDYRWMPMDAAALLNSDFNATPDDTAWRAAVTLWLRAWHQIPAGSLPDDDATLCHLSGLGRDIKTWKKIRSTALHGFILCSDGRLYHTYLCRKVAEAWEEKRGFNERRAKDRERKRKGSSAGIPAESTDNSSGNDLFKQEPSAGIPAETPIHARVGQDRTEESDVLLARTTRDPSREALEAIGAWDDPNCRIDGGRVLTWIEIGADLDHDILPTIRRVLESARRSRSNPAWLPSSLNFFDKAISDAKAARLRPLPEPEVIPHGTDQHSHRPSRRPGYDPDESRRRTLEAFPDLVGGDFGGAP</sequence>
<gene>
    <name evidence="2" type="ORF">PHAMO_180113</name>
</gene>
<proteinExistence type="predicted"/>
<feature type="compositionally biased region" description="Basic and acidic residues" evidence="1">
    <location>
        <begin position="290"/>
        <end position="302"/>
    </location>
</feature>
<organism evidence="2 3">
    <name type="scientific">Magnetospirillum molischianum DSM 120</name>
    <dbReference type="NCBI Taxonomy" id="1150626"/>
    <lineage>
        <taxon>Bacteria</taxon>
        <taxon>Pseudomonadati</taxon>
        <taxon>Pseudomonadota</taxon>
        <taxon>Alphaproteobacteria</taxon>
        <taxon>Rhodospirillales</taxon>
        <taxon>Rhodospirillaceae</taxon>
        <taxon>Magnetospirillum</taxon>
    </lineage>
</organism>
<dbReference type="RefSeq" id="WP_002726155.1">
    <property type="nucleotide sequence ID" value="NZ_CAHP01000010.1"/>
</dbReference>
<reference evidence="2 3" key="1">
    <citation type="journal article" date="2012" name="J. Bacteriol.">
        <title>Draft Genome Sequence of the Purple Photosynthetic Bacterium Phaeospirillum molischianum DSM120, a Particularly Versatile Bacterium.</title>
        <authorList>
            <person name="Duquesne K."/>
            <person name="Prima V."/>
            <person name="Ji B."/>
            <person name="Rouy Z."/>
            <person name="Medigue C."/>
            <person name="Talla E."/>
            <person name="Sturgis J.N."/>
        </authorList>
    </citation>
    <scope>NUCLEOTIDE SEQUENCE [LARGE SCALE GENOMIC DNA]</scope>
    <source>
        <strain evidence="3">DSM120</strain>
    </source>
</reference>
<accession>H8FP56</accession>
<dbReference type="STRING" id="1150626.PHAMO_180113"/>
<dbReference type="AlphaFoldDB" id="H8FP56"/>
<evidence type="ECO:0000256" key="1">
    <source>
        <dbReference type="SAM" id="MobiDB-lite"/>
    </source>
</evidence>
<comment type="caution">
    <text evidence="2">The sequence shown here is derived from an EMBL/GenBank/DDBJ whole genome shotgun (WGS) entry which is preliminary data.</text>
</comment>
<name>H8FP56_MAGML</name>
<evidence type="ECO:0000313" key="2">
    <source>
        <dbReference type="EMBL" id="CCG40144.1"/>
    </source>
</evidence>
<dbReference type="EMBL" id="CAHP01000010">
    <property type="protein sequence ID" value="CCG40144.1"/>
    <property type="molecule type" value="Genomic_DNA"/>
</dbReference>
<dbReference type="eggNOG" id="COG3756">
    <property type="taxonomic scope" value="Bacteria"/>
</dbReference>
<evidence type="ECO:0008006" key="4">
    <source>
        <dbReference type="Google" id="ProtNLM"/>
    </source>
</evidence>
<feature type="region of interest" description="Disordered" evidence="1">
    <location>
        <begin position="269"/>
        <end position="317"/>
    </location>
</feature>
<keyword evidence="3" id="KW-1185">Reference proteome</keyword>
<evidence type="ECO:0000313" key="3">
    <source>
        <dbReference type="Proteomes" id="UP000004169"/>
    </source>
</evidence>